<dbReference type="EMBL" id="HACA01030575">
    <property type="protein sequence ID" value="CDW47936.1"/>
    <property type="molecule type" value="Transcribed_RNA"/>
</dbReference>
<reference evidence="1" key="1">
    <citation type="submission" date="2014-05" db="EMBL/GenBank/DDBJ databases">
        <authorList>
            <person name="Chronopoulou M."/>
        </authorList>
    </citation>
    <scope>NUCLEOTIDE SEQUENCE</scope>
    <source>
        <tissue evidence="1">Whole organism</tissue>
    </source>
</reference>
<protein>
    <submittedName>
        <fullName evidence="1">Uncharacterized protein</fullName>
    </submittedName>
</protein>
<dbReference type="AlphaFoldDB" id="A0A0K2VDF1"/>
<organism evidence="1">
    <name type="scientific">Lepeophtheirus salmonis</name>
    <name type="common">Salmon louse</name>
    <name type="synonym">Caligus salmonis</name>
    <dbReference type="NCBI Taxonomy" id="72036"/>
    <lineage>
        <taxon>Eukaryota</taxon>
        <taxon>Metazoa</taxon>
        <taxon>Ecdysozoa</taxon>
        <taxon>Arthropoda</taxon>
        <taxon>Crustacea</taxon>
        <taxon>Multicrustacea</taxon>
        <taxon>Hexanauplia</taxon>
        <taxon>Copepoda</taxon>
        <taxon>Siphonostomatoida</taxon>
        <taxon>Caligidae</taxon>
        <taxon>Lepeophtheirus</taxon>
    </lineage>
</organism>
<name>A0A0K2VDF1_LEPSM</name>
<accession>A0A0K2VDF1</accession>
<sequence length="33" mass="3892">ENPSLCFHFPELFLSGLPFHSSVRPYSWIKNKI</sequence>
<evidence type="ECO:0000313" key="1">
    <source>
        <dbReference type="EMBL" id="CDW47936.1"/>
    </source>
</evidence>
<proteinExistence type="predicted"/>
<feature type="non-terminal residue" evidence="1">
    <location>
        <position position="1"/>
    </location>
</feature>